<dbReference type="Gene3D" id="3.90.320.10">
    <property type="match status" value="1"/>
</dbReference>
<evidence type="ECO:0000313" key="3">
    <source>
        <dbReference type="Proteomes" id="UP000246894"/>
    </source>
</evidence>
<feature type="domain" description="YqaJ viral recombinase" evidence="1">
    <location>
        <begin position="48"/>
        <end position="169"/>
    </location>
</feature>
<name>A0A2Z3RZG9_9MICO</name>
<dbReference type="EMBL" id="CP023994">
    <property type="protein sequence ID" value="AWR22139.1"/>
    <property type="molecule type" value="Genomic_DNA"/>
</dbReference>
<organism evidence="2 3">
    <name type="scientific">Aurantimicrobium photophilum</name>
    <dbReference type="NCBI Taxonomy" id="1987356"/>
    <lineage>
        <taxon>Bacteria</taxon>
        <taxon>Bacillati</taxon>
        <taxon>Actinomycetota</taxon>
        <taxon>Actinomycetes</taxon>
        <taxon>Micrococcales</taxon>
        <taxon>Microbacteriaceae</taxon>
        <taxon>Aurantimicrobium</taxon>
    </lineage>
</organism>
<dbReference type="InterPro" id="IPR011604">
    <property type="entry name" value="PDDEXK-like_dom_sf"/>
</dbReference>
<proteinExistence type="predicted"/>
<evidence type="ECO:0000313" key="2">
    <source>
        <dbReference type="EMBL" id="AWR22139.1"/>
    </source>
</evidence>
<gene>
    <name evidence="2" type="ORF">AURMO_01553</name>
</gene>
<keyword evidence="3" id="KW-1185">Reference proteome</keyword>
<dbReference type="AlphaFoldDB" id="A0A2Z3RZG9"/>
<protein>
    <submittedName>
        <fullName evidence="2">YqaJ-like viral recombinase domain protein</fullName>
    </submittedName>
</protein>
<dbReference type="KEGG" id="aum:AURMO_01553"/>
<dbReference type="InterPro" id="IPR011335">
    <property type="entry name" value="Restrct_endonuc-II-like"/>
</dbReference>
<accession>A0A2Z3RZG9</accession>
<dbReference type="Pfam" id="PF09588">
    <property type="entry name" value="YqaJ"/>
    <property type="match status" value="1"/>
</dbReference>
<dbReference type="InterPro" id="IPR019080">
    <property type="entry name" value="YqaJ_viral_recombinase"/>
</dbReference>
<dbReference type="Proteomes" id="UP000246894">
    <property type="component" value="Chromosome"/>
</dbReference>
<dbReference type="SUPFAM" id="SSF52980">
    <property type="entry name" value="Restriction endonuclease-like"/>
    <property type="match status" value="1"/>
</dbReference>
<evidence type="ECO:0000259" key="1">
    <source>
        <dbReference type="Pfam" id="PF09588"/>
    </source>
</evidence>
<reference evidence="2 3" key="1">
    <citation type="submission" date="2017-10" db="EMBL/GenBank/DDBJ databases">
        <title>Genome of an Actinobacterium that displays light-enhanced growth.</title>
        <authorList>
            <person name="Maresca J.A."/>
            <person name="Hempel P."/>
            <person name="Shevchenko O."/>
            <person name="Miller K.J."/>
            <person name="Hahn M.W."/>
        </authorList>
    </citation>
    <scope>NUCLEOTIDE SEQUENCE [LARGE SCALE GENOMIC DNA]</scope>
    <source>
        <strain evidence="2 3">MWH-Mo1</strain>
    </source>
</reference>
<sequence length="221" mass="24448">MSAGQARIELVSSAANVAQMPETKPQAAEPHIAYLSRMVTDGSDEAAWLRARSRGITATDVAKLNSVNAIPTAALEKLRGSSFTGNVYTDHGKAREPVIAAWVKENFSIEPSSALFHSEAESRHLATPDGIGVVEETLILAEIKTSQKPFEGVPAGYLRQVYWQQYVLGAERTLFVWEQHENFVPVSDTPKHIWIERDERAIRDLVYLANGLIGELHRLTN</sequence>